<dbReference type="EMBL" id="QYYH01000089">
    <property type="protein sequence ID" value="RJY11068.1"/>
    <property type="molecule type" value="Genomic_DNA"/>
</dbReference>
<comment type="caution">
    <text evidence="2">The sequence shown here is derived from an EMBL/GenBank/DDBJ whole genome shotgun (WGS) entry which is preliminary data.</text>
</comment>
<evidence type="ECO:0000313" key="3">
    <source>
        <dbReference type="Proteomes" id="UP000273022"/>
    </source>
</evidence>
<dbReference type="Proteomes" id="UP000273022">
    <property type="component" value="Unassembled WGS sequence"/>
</dbReference>
<accession>A0A3A6U1E2</accession>
<evidence type="ECO:0000256" key="1">
    <source>
        <dbReference type="SAM" id="Phobius"/>
    </source>
</evidence>
<dbReference type="PANTHER" id="PTHR35867">
    <property type="entry name" value="PROTEIN RSEC"/>
    <property type="match status" value="1"/>
</dbReference>
<organism evidence="2 3">
    <name type="scientific">Parashewanella spongiae</name>
    <dbReference type="NCBI Taxonomy" id="342950"/>
    <lineage>
        <taxon>Bacteria</taxon>
        <taxon>Pseudomonadati</taxon>
        <taxon>Pseudomonadota</taxon>
        <taxon>Gammaproteobacteria</taxon>
        <taxon>Alteromonadales</taxon>
        <taxon>Shewanellaceae</taxon>
        <taxon>Parashewanella</taxon>
    </lineage>
</organism>
<keyword evidence="1" id="KW-1133">Transmembrane helix</keyword>
<evidence type="ECO:0000313" key="2">
    <source>
        <dbReference type="EMBL" id="RJY11068.1"/>
    </source>
</evidence>
<reference evidence="2 3" key="1">
    <citation type="submission" date="2018-09" db="EMBL/GenBank/DDBJ databases">
        <title>Phylogeny of the Shewanellaceae, and recommendation for two new genera, Pseudoshewanella and Parashewanella.</title>
        <authorList>
            <person name="Wang G."/>
        </authorList>
    </citation>
    <scope>NUCLEOTIDE SEQUENCE [LARGE SCALE GENOMIC DNA]</scope>
    <source>
        <strain evidence="2 3">KCTC 22492</strain>
    </source>
</reference>
<protein>
    <submittedName>
        <fullName evidence="2">Fis family transcriptional regulator</fullName>
    </submittedName>
</protein>
<dbReference type="AlphaFoldDB" id="A0A3A6U1E2"/>
<name>A0A3A6U1E2_9GAMM</name>
<dbReference type="RefSeq" id="WP_121854176.1">
    <property type="nucleotide sequence ID" value="NZ_CP037952.1"/>
</dbReference>
<dbReference type="Pfam" id="PF04246">
    <property type="entry name" value="RseC_MucC"/>
    <property type="match status" value="1"/>
</dbReference>
<sequence length="161" mass="17369">MMEEIAKVIKNHHDGWVSIEVERKSACHSCAQDKSCGTATVAKAFSPKKQTFAIETSLDLQSNEMVKIGLPETVILKAAALVYILPLFGFFALAVLGTFLTDGIGLSFSISSDFTSILFGTVGALVAFFYGKSKAKLLEVQAQPIIISRLGDQIDVATHRS</sequence>
<dbReference type="OrthoDB" id="9795854at2"/>
<feature type="transmembrane region" description="Helical" evidence="1">
    <location>
        <begin position="74"/>
        <end position="100"/>
    </location>
</feature>
<feature type="transmembrane region" description="Helical" evidence="1">
    <location>
        <begin position="106"/>
        <end position="130"/>
    </location>
</feature>
<dbReference type="PANTHER" id="PTHR35867:SF1">
    <property type="entry name" value="PROTEIN RSEC"/>
    <property type="match status" value="1"/>
</dbReference>
<keyword evidence="3" id="KW-1185">Reference proteome</keyword>
<dbReference type="InterPro" id="IPR007359">
    <property type="entry name" value="SigmaE_reg_RseC_MucC"/>
</dbReference>
<dbReference type="PIRSF" id="PIRSF004923">
    <property type="entry name" value="RseC"/>
    <property type="match status" value="1"/>
</dbReference>
<keyword evidence="1" id="KW-0472">Membrane</keyword>
<proteinExistence type="predicted"/>
<dbReference type="InterPro" id="IPR026268">
    <property type="entry name" value="RseC"/>
</dbReference>
<gene>
    <name evidence="2" type="ORF">D5R81_13555</name>
</gene>
<keyword evidence="1" id="KW-0812">Transmembrane</keyword>